<keyword evidence="1" id="KW-0812">Transmembrane</keyword>
<keyword evidence="3" id="KW-1185">Reference proteome</keyword>
<keyword evidence="1" id="KW-0472">Membrane</keyword>
<evidence type="ECO:0000313" key="2">
    <source>
        <dbReference type="EMBL" id="KAJ7614852.1"/>
    </source>
</evidence>
<evidence type="ECO:0000313" key="3">
    <source>
        <dbReference type="Proteomes" id="UP001221142"/>
    </source>
</evidence>
<keyword evidence="1" id="KW-1133">Transmembrane helix</keyword>
<feature type="transmembrane region" description="Helical" evidence="1">
    <location>
        <begin position="84"/>
        <end position="104"/>
    </location>
</feature>
<dbReference type="EMBL" id="JARKIF010000025">
    <property type="protein sequence ID" value="KAJ7614852.1"/>
    <property type="molecule type" value="Genomic_DNA"/>
</dbReference>
<feature type="transmembrane region" description="Helical" evidence="1">
    <location>
        <begin position="167"/>
        <end position="188"/>
    </location>
</feature>
<proteinExistence type="predicted"/>
<reference evidence="2" key="1">
    <citation type="submission" date="2023-03" db="EMBL/GenBank/DDBJ databases">
        <title>Massive genome expansion in bonnet fungi (Mycena s.s.) driven by repeated elements and novel gene families across ecological guilds.</title>
        <authorList>
            <consortium name="Lawrence Berkeley National Laboratory"/>
            <person name="Harder C.B."/>
            <person name="Miyauchi S."/>
            <person name="Viragh M."/>
            <person name="Kuo A."/>
            <person name="Thoen E."/>
            <person name="Andreopoulos B."/>
            <person name="Lu D."/>
            <person name="Skrede I."/>
            <person name="Drula E."/>
            <person name="Henrissat B."/>
            <person name="Morin E."/>
            <person name="Kohler A."/>
            <person name="Barry K."/>
            <person name="LaButti K."/>
            <person name="Morin E."/>
            <person name="Salamov A."/>
            <person name="Lipzen A."/>
            <person name="Mereny Z."/>
            <person name="Hegedus B."/>
            <person name="Baldrian P."/>
            <person name="Stursova M."/>
            <person name="Weitz H."/>
            <person name="Taylor A."/>
            <person name="Grigoriev I.V."/>
            <person name="Nagy L.G."/>
            <person name="Martin F."/>
            <person name="Kauserud H."/>
        </authorList>
    </citation>
    <scope>NUCLEOTIDE SEQUENCE</scope>
    <source>
        <strain evidence="2">9284</strain>
    </source>
</reference>
<evidence type="ECO:0000256" key="1">
    <source>
        <dbReference type="SAM" id="Phobius"/>
    </source>
</evidence>
<comment type="caution">
    <text evidence="2">The sequence shown here is derived from an EMBL/GenBank/DDBJ whole genome shotgun (WGS) entry which is preliminary data.</text>
</comment>
<protein>
    <submittedName>
        <fullName evidence="2">Uncharacterized protein</fullName>
    </submittedName>
</protein>
<feature type="transmembrane region" description="Helical" evidence="1">
    <location>
        <begin position="226"/>
        <end position="248"/>
    </location>
</feature>
<gene>
    <name evidence="2" type="ORF">FB45DRAFT_936218</name>
</gene>
<sequence>MTVNMRSLMLGLMIPGVGLTGIVLASYGYLALSPVSRRHLDRVSFRLLVYALVAHMVFGASVLVMTLHAYTDWRCSLLSFATNIALQFSGGMFFCVAINLPLVLAHGFNGQKTEKYYVFGTAFVSAVCNGVAYACGALGWESAEQVCWYRSTNPARKLSWVVGTQTFWIFLISVGEIMAFLSIVWYLFRYTHSVRPSLTPRLSRSKPRSDAADSTIFMYRGIILRIAIYPLVSAVMNMTGALFDLYVIRHPIAAKQNAGLDIADLAMFAIRPLVYGLLAATDPSFINAINAIRRGEASSTDPDAPPSAVLSTVIDMRDSMSTMQTDVYIMNMNTLSMPKSNARKSVGEAIPVLTINAVQPIPAPVVLGGAIESLSKQSMEAAQREMARHL</sequence>
<organism evidence="2 3">
    <name type="scientific">Roridomyces roridus</name>
    <dbReference type="NCBI Taxonomy" id="1738132"/>
    <lineage>
        <taxon>Eukaryota</taxon>
        <taxon>Fungi</taxon>
        <taxon>Dikarya</taxon>
        <taxon>Basidiomycota</taxon>
        <taxon>Agaricomycotina</taxon>
        <taxon>Agaricomycetes</taxon>
        <taxon>Agaricomycetidae</taxon>
        <taxon>Agaricales</taxon>
        <taxon>Marasmiineae</taxon>
        <taxon>Mycenaceae</taxon>
        <taxon>Roridomyces</taxon>
    </lineage>
</organism>
<feature type="transmembrane region" description="Helical" evidence="1">
    <location>
        <begin position="116"/>
        <end position="140"/>
    </location>
</feature>
<dbReference type="AlphaFoldDB" id="A0AAD7BAN8"/>
<dbReference type="Proteomes" id="UP001221142">
    <property type="component" value="Unassembled WGS sequence"/>
</dbReference>
<feature type="transmembrane region" description="Helical" evidence="1">
    <location>
        <begin position="44"/>
        <end position="64"/>
    </location>
</feature>
<feature type="transmembrane region" description="Helical" evidence="1">
    <location>
        <begin position="12"/>
        <end position="32"/>
    </location>
</feature>
<name>A0AAD7BAN8_9AGAR</name>
<accession>A0AAD7BAN8</accession>